<evidence type="ECO:0000256" key="1">
    <source>
        <dbReference type="SAM" id="MobiDB-lite"/>
    </source>
</evidence>
<keyword evidence="3" id="KW-1185">Reference proteome</keyword>
<dbReference type="KEGG" id="mri:Mal4_36720"/>
<name>A0A517ZA57_9PLAN</name>
<gene>
    <name evidence="2" type="ORF">Mal4_36720</name>
</gene>
<dbReference type="OrthoDB" id="290564at2"/>
<organism evidence="2 3">
    <name type="scientific">Maioricimonas rarisocia</name>
    <dbReference type="NCBI Taxonomy" id="2528026"/>
    <lineage>
        <taxon>Bacteria</taxon>
        <taxon>Pseudomonadati</taxon>
        <taxon>Planctomycetota</taxon>
        <taxon>Planctomycetia</taxon>
        <taxon>Planctomycetales</taxon>
        <taxon>Planctomycetaceae</taxon>
        <taxon>Maioricimonas</taxon>
    </lineage>
</organism>
<dbReference type="AlphaFoldDB" id="A0A517ZA57"/>
<evidence type="ECO:0000313" key="2">
    <source>
        <dbReference type="EMBL" id="QDU39331.1"/>
    </source>
</evidence>
<proteinExistence type="predicted"/>
<accession>A0A517ZA57</accession>
<reference evidence="2 3" key="1">
    <citation type="submission" date="2019-02" db="EMBL/GenBank/DDBJ databases">
        <title>Deep-cultivation of Planctomycetes and their phenomic and genomic characterization uncovers novel biology.</title>
        <authorList>
            <person name="Wiegand S."/>
            <person name="Jogler M."/>
            <person name="Boedeker C."/>
            <person name="Pinto D."/>
            <person name="Vollmers J."/>
            <person name="Rivas-Marin E."/>
            <person name="Kohn T."/>
            <person name="Peeters S.H."/>
            <person name="Heuer A."/>
            <person name="Rast P."/>
            <person name="Oberbeckmann S."/>
            <person name="Bunk B."/>
            <person name="Jeske O."/>
            <person name="Meyerdierks A."/>
            <person name="Storesund J.E."/>
            <person name="Kallscheuer N."/>
            <person name="Luecker S."/>
            <person name="Lage O.M."/>
            <person name="Pohl T."/>
            <person name="Merkel B.J."/>
            <person name="Hornburger P."/>
            <person name="Mueller R.-W."/>
            <person name="Bruemmer F."/>
            <person name="Labrenz M."/>
            <person name="Spormann A.M."/>
            <person name="Op den Camp H."/>
            <person name="Overmann J."/>
            <person name="Amann R."/>
            <person name="Jetten M.S.M."/>
            <person name="Mascher T."/>
            <person name="Medema M.H."/>
            <person name="Devos D.P."/>
            <person name="Kaster A.-K."/>
            <person name="Ovreas L."/>
            <person name="Rohde M."/>
            <person name="Galperin M.Y."/>
            <person name="Jogler C."/>
        </authorList>
    </citation>
    <scope>NUCLEOTIDE SEQUENCE [LARGE SCALE GENOMIC DNA]</scope>
    <source>
        <strain evidence="2 3">Mal4</strain>
    </source>
</reference>
<evidence type="ECO:0000313" key="3">
    <source>
        <dbReference type="Proteomes" id="UP000320496"/>
    </source>
</evidence>
<sequence length="265" mass="29591">MSEAATEAIFRQRCPSCGRTLRTPTRLKGRRIRCPGCNARVSTSSRDSATRQSSCSEADNAGTRHDRVEQADAYWFARTNKTEKEPYLLYTFDSRQAARQALLEVPGIHIAHDSGQLICTRTLTFGFYESEDGRIEAIVAGWELTPELFETAKRAFRRHGGSPRNDGELSPAAATKGPAKPPARTSLLQKLFGGDSASPKVRRVKKFTRPNVLGMPCTYHVYCAPDARTAKEFLLKTPVSRPMFYLVVETPEGNWGRDKDGIYQE</sequence>
<dbReference type="RefSeq" id="WP_145370526.1">
    <property type="nucleotide sequence ID" value="NZ_CP036275.1"/>
</dbReference>
<feature type="compositionally biased region" description="Polar residues" evidence="1">
    <location>
        <begin position="41"/>
        <end position="57"/>
    </location>
</feature>
<dbReference type="EMBL" id="CP036275">
    <property type="protein sequence ID" value="QDU39331.1"/>
    <property type="molecule type" value="Genomic_DNA"/>
</dbReference>
<dbReference type="Proteomes" id="UP000320496">
    <property type="component" value="Chromosome"/>
</dbReference>
<feature type="region of interest" description="Disordered" evidence="1">
    <location>
        <begin position="41"/>
        <end position="63"/>
    </location>
</feature>
<protein>
    <submittedName>
        <fullName evidence="2">Uncharacterized protein</fullName>
    </submittedName>
</protein>
<feature type="region of interest" description="Disordered" evidence="1">
    <location>
        <begin position="158"/>
        <end position="184"/>
    </location>
</feature>